<dbReference type="OrthoDB" id="421075at2759"/>
<evidence type="ECO:0000313" key="1">
    <source>
        <dbReference type="EMBL" id="VEL07969.1"/>
    </source>
</evidence>
<dbReference type="EMBL" id="CAAALY010002857">
    <property type="protein sequence ID" value="VEL07969.1"/>
    <property type="molecule type" value="Genomic_DNA"/>
</dbReference>
<name>A0A3S5AY44_9PLAT</name>
<protein>
    <submittedName>
        <fullName evidence="1">Uncharacterized protein</fullName>
    </submittedName>
</protein>
<organism evidence="1 2">
    <name type="scientific">Protopolystoma xenopodis</name>
    <dbReference type="NCBI Taxonomy" id="117903"/>
    <lineage>
        <taxon>Eukaryota</taxon>
        <taxon>Metazoa</taxon>
        <taxon>Spiralia</taxon>
        <taxon>Lophotrochozoa</taxon>
        <taxon>Platyhelminthes</taxon>
        <taxon>Monogenea</taxon>
        <taxon>Polyopisthocotylea</taxon>
        <taxon>Polystomatidea</taxon>
        <taxon>Polystomatidae</taxon>
        <taxon>Protopolystoma</taxon>
    </lineage>
</organism>
<keyword evidence="2" id="KW-1185">Reference proteome</keyword>
<proteinExistence type="predicted"/>
<dbReference type="Proteomes" id="UP000784294">
    <property type="component" value="Unassembled WGS sequence"/>
</dbReference>
<sequence>MPFGYVLLFFPIYYALSAYYFGFQLPHVDNFITFKELCLYVLEHEPDNIFASEALCRLLIESYLVDNLPYLISEDLLSSEQDHSSTSGFEYLDCFCALCDSSESLDPMFAQTLALSKAFSVAKSIDALGEKSSQSFQTLWRNLLELLDDIEVDGRKGIREWLGKGSMDLHTSEPNHLYRRGSLKSCNRRGKRPSWRYDQKSIKSYCGRETKSPTGLGDNMFRSIT</sequence>
<comment type="caution">
    <text evidence="1">The sequence shown here is derived from an EMBL/GenBank/DDBJ whole genome shotgun (WGS) entry which is preliminary data.</text>
</comment>
<dbReference type="AlphaFoldDB" id="A0A3S5AY44"/>
<accession>A0A3S5AY44</accession>
<gene>
    <name evidence="1" type="ORF">PXEA_LOCUS1409</name>
</gene>
<reference evidence="1" key="1">
    <citation type="submission" date="2018-11" db="EMBL/GenBank/DDBJ databases">
        <authorList>
            <consortium name="Pathogen Informatics"/>
        </authorList>
    </citation>
    <scope>NUCLEOTIDE SEQUENCE</scope>
</reference>
<evidence type="ECO:0000313" key="2">
    <source>
        <dbReference type="Proteomes" id="UP000784294"/>
    </source>
</evidence>